<dbReference type="PANTHER" id="PTHR45786:SF66">
    <property type="entry name" value="HOOK MOTIF PROTEIN, PUTATIVE-RELATED"/>
    <property type="match status" value="1"/>
</dbReference>
<feature type="transmembrane region" description="Helical" evidence="1">
    <location>
        <begin position="167"/>
        <end position="185"/>
    </location>
</feature>
<proteinExistence type="predicted"/>
<gene>
    <name evidence="2" type="ORF">LVIROSA_LOCUS15091</name>
</gene>
<dbReference type="Proteomes" id="UP001157418">
    <property type="component" value="Unassembled WGS sequence"/>
</dbReference>
<evidence type="ECO:0000256" key="1">
    <source>
        <dbReference type="SAM" id="Phobius"/>
    </source>
</evidence>
<evidence type="ECO:0000313" key="2">
    <source>
        <dbReference type="EMBL" id="CAH1428140.1"/>
    </source>
</evidence>
<sequence length="311" mass="36479">MEIREGFNGERKKSKNIWNFQLGSLVYAVARNGESQNSKKKIKIQAEHAMRRSGEHRNHNDIIEDLKLMLDSNNVVVSSYRMVRDTFKKYPQVDMKLKIIGRRDRDGRTYNLPIASEVAALIIGDISDLVENRDIVVELSRDFYNVSVNCILLTFLSNIRYYFHMEMMVTTLIFFIEGSSIKYLFKYINKRRDRATVGIVQSNNECDTHDAVDEINEYYDCRYLSACESSWRIFKYDVHYRYPSVVRLSFHLPGWMECNAVNADARKLTYVEFPTKFVWQRGDRIWKPQKVGKCVGRIHSVSPNLGEAYIF</sequence>
<accession>A0AAU9MMF9</accession>
<organism evidence="2 3">
    <name type="scientific">Lactuca virosa</name>
    <dbReference type="NCBI Taxonomy" id="75947"/>
    <lineage>
        <taxon>Eukaryota</taxon>
        <taxon>Viridiplantae</taxon>
        <taxon>Streptophyta</taxon>
        <taxon>Embryophyta</taxon>
        <taxon>Tracheophyta</taxon>
        <taxon>Spermatophyta</taxon>
        <taxon>Magnoliopsida</taxon>
        <taxon>eudicotyledons</taxon>
        <taxon>Gunneridae</taxon>
        <taxon>Pentapetalae</taxon>
        <taxon>asterids</taxon>
        <taxon>campanulids</taxon>
        <taxon>Asterales</taxon>
        <taxon>Asteraceae</taxon>
        <taxon>Cichorioideae</taxon>
        <taxon>Cichorieae</taxon>
        <taxon>Lactucinae</taxon>
        <taxon>Lactuca</taxon>
    </lineage>
</organism>
<keyword evidence="1" id="KW-1133">Transmembrane helix</keyword>
<keyword evidence="1" id="KW-0472">Membrane</keyword>
<keyword evidence="3" id="KW-1185">Reference proteome</keyword>
<dbReference type="EMBL" id="CAKMRJ010002223">
    <property type="protein sequence ID" value="CAH1428140.1"/>
    <property type="molecule type" value="Genomic_DNA"/>
</dbReference>
<dbReference type="AlphaFoldDB" id="A0AAU9MMF9"/>
<name>A0AAU9MMF9_9ASTR</name>
<reference evidence="2 3" key="1">
    <citation type="submission" date="2022-01" db="EMBL/GenBank/DDBJ databases">
        <authorList>
            <person name="Xiong W."/>
            <person name="Schranz E."/>
        </authorList>
    </citation>
    <scope>NUCLEOTIDE SEQUENCE [LARGE SCALE GENOMIC DNA]</scope>
</reference>
<comment type="caution">
    <text evidence="2">The sequence shown here is derived from an EMBL/GenBank/DDBJ whole genome shotgun (WGS) entry which is preliminary data.</text>
</comment>
<protein>
    <submittedName>
        <fullName evidence="2">Uncharacterized protein</fullName>
    </submittedName>
</protein>
<evidence type="ECO:0000313" key="3">
    <source>
        <dbReference type="Proteomes" id="UP001157418"/>
    </source>
</evidence>
<dbReference type="PANTHER" id="PTHR45786">
    <property type="entry name" value="DNA BINDING PROTEIN-LIKE"/>
    <property type="match status" value="1"/>
</dbReference>
<keyword evidence="1" id="KW-0812">Transmembrane</keyword>